<keyword evidence="1" id="KW-0808">Transferase</keyword>
<dbReference type="AlphaFoldDB" id="A0ABD0YDG0"/>
<dbReference type="InterPro" id="IPR039551">
    <property type="entry name" value="Cho/carn_acyl_trans"/>
</dbReference>
<dbReference type="InterPro" id="IPR000542">
    <property type="entry name" value="Carn_acyl_trans"/>
</dbReference>
<feature type="domain" description="Choline/carnitine acyltransferase" evidence="2">
    <location>
        <begin position="1"/>
        <end position="91"/>
    </location>
</feature>
<dbReference type="Proteomes" id="UP001558652">
    <property type="component" value="Unassembled WGS sequence"/>
</dbReference>
<evidence type="ECO:0000256" key="1">
    <source>
        <dbReference type="ARBA" id="ARBA00023315"/>
    </source>
</evidence>
<dbReference type="Pfam" id="PF00755">
    <property type="entry name" value="Carn_acyltransf"/>
    <property type="match status" value="1"/>
</dbReference>
<proteinExistence type="predicted"/>
<dbReference type="EMBL" id="JBFDAA010000009">
    <property type="protein sequence ID" value="KAL1129335.1"/>
    <property type="molecule type" value="Genomic_DNA"/>
</dbReference>
<keyword evidence="4" id="KW-1185">Reference proteome</keyword>
<comment type="caution">
    <text evidence="3">The sequence shown here is derived from an EMBL/GenBank/DDBJ whole genome shotgun (WGS) entry which is preliminary data.</text>
</comment>
<keyword evidence="1" id="KW-0012">Acyltransferase</keyword>
<gene>
    <name evidence="3" type="ORF">AAG570_013864</name>
</gene>
<dbReference type="Gene3D" id="3.30.559.70">
    <property type="entry name" value="Choline/Carnitine o-acyltransferase, domain 2"/>
    <property type="match status" value="1"/>
</dbReference>
<dbReference type="InterPro" id="IPR042231">
    <property type="entry name" value="Cho/carn_acyl_trans_2"/>
</dbReference>
<dbReference type="SUPFAM" id="SSF52777">
    <property type="entry name" value="CoA-dependent acyltransferases"/>
    <property type="match status" value="1"/>
</dbReference>
<name>A0ABD0YDG0_9HEMI</name>
<accession>A0ABD0YDG0</accession>
<protein>
    <recommendedName>
        <fullName evidence="2">Choline/carnitine acyltransferase domain-containing protein</fullName>
    </recommendedName>
</protein>
<evidence type="ECO:0000313" key="3">
    <source>
        <dbReference type="EMBL" id="KAL1129335.1"/>
    </source>
</evidence>
<organism evidence="3 4">
    <name type="scientific">Ranatra chinensis</name>
    <dbReference type="NCBI Taxonomy" id="642074"/>
    <lineage>
        <taxon>Eukaryota</taxon>
        <taxon>Metazoa</taxon>
        <taxon>Ecdysozoa</taxon>
        <taxon>Arthropoda</taxon>
        <taxon>Hexapoda</taxon>
        <taxon>Insecta</taxon>
        <taxon>Pterygota</taxon>
        <taxon>Neoptera</taxon>
        <taxon>Paraneoptera</taxon>
        <taxon>Hemiptera</taxon>
        <taxon>Heteroptera</taxon>
        <taxon>Panheteroptera</taxon>
        <taxon>Nepomorpha</taxon>
        <taxon>Nepidae</taxon>
        <taxon>Ranatrinae</taxon>
        <taxon>Ranatra</taxon>
    </lineage>
</organism>
<reference evidence="3 4" key="1">
    <citation type="submission" date="2024-07" db="EMBL/GenBank/DDBJ databases">
        <title>Chromosome-level genome assembly of the water stick insect Ranatra chinensis (Heteroptera: Nepidae).</title>
        <authorList>
            <person name="Liu X."/>
        </authorList>
    </citation>
    <scope>NUCLEOTIDE SEQUENCE [LARGE SCALE GENOMIC DNA]</scope>
    <source>
        <strain evidence="3">Cailab_2021Rc</strain>
        <tissue evidence="3">Muscle</tissue>
    </source>
</reference>
<evidence type="ECO:0000313" key="4">
    <source>
        <dbReference type="Proteomes" id="UP001558652"/>
    </source>
</evidence>
<dbReference type="GO" id="GO:0016746">
    <property type="term" value="F:acyltransferase activity"/>
    <property type="evidence" value="ECO:0007669"/>
    <property type="project" value="UniProtKB-KW"/>
</dbReference>
<evidence type="ECO:0000259" key="2">
    <source>
        <dbReference type="Pfam" id="PF00755"/>
    </source>
</evidence>
<dbReference type="PANTHER" id="PTHR22589">
    <property type="entry name" value="CARNITINE O-ACYLTRANSFERASE"/>
    <property type="match status" value="1"/>
</dbReference>
<sequence>MSQYKKLFGGTRIPFDPLDRVVFKPESRHIVVMHKDAIHKLDVIERGDPIQKSILYGMIEAIVAAPFCPATPLGALTTERREQWSATYEIMRKGRLYNMRF</sequence>